<reference evidence="2 3" key="1">
    <citation type="submission" date="2020-12" db="EMBL/GenBank/DDBJ databases">
        <title>De novo assembly of Tibetan sheep genome.</title>
        <authorList>
            <person name="Li X."/>
        </authorList>
    </citation>
    <scope>NUCLEOTIDE SEQUENCE [LARGE SCALE GENOMIC DNA]</scope>
    <source>
        <tissue evidence="2">Heart</tissue>
    </source>
</reference>
<feature type="region of interest" description="Disordered" evidence="1">
    <location>
        <begin position="148"/>
        <end position="173"/>
    </location>
</feature>
<feature type="compositionally biased region" description="Polar residues" evidence="1">
    <location>
        <begin position="161"/>
        <end position="173"/>
    </location>
</feature>
<accession>A0A836D571</accession>
<gene>
    <name evidence="2" type="ORF">JEQ12_014324</name>
</gene>
<evidence type="ECO:0000313" key="2">
    <source>
        <dbReference type="EMBL" id="KAG5211895.1"/>
    </source>
</evidence>
<evidence type="ECO:0000256" key="1">
    <source>
        <dbReference type="SAM" id="MobiDB-lite"/>
    </source>
</evidence>
<name>A0A836D571_SHEEP</name>
<dbReference type="EMBL" id="JAEMGP010000003">
    <property type="protein sequence ID" value="KAG5211895.1"/>
    <property type="molecule type" value="Genomic_DNA"/>
</dbReference>
<organism evidence="2 3">
    <name type="scientific">Ovis aries</name>
    <name type="common">Sheep</name>
    <dbReference type="NCBI Taxonomy" id="9940"/>
    <lineage>
        <taxon>Eukaryota</taxon>
        <taxon>Metazoa</taxon>
        <taxon>Chordata</taxon>
        <taxon>Craniata</taxon>
        <taxon>Vertebrata</taxon>
        <taxon>Euteleostomi</taxon>
        <taxon>Mammalia</taxon>
        <taxon>Eutheria</taxon>
        <taxon>Laurasiatheria</taxon>
        <taxon>Artiodactyla</taxon>
        <taxon>Ruminantia</taxon>
        <taxon>Pecora</taxon>
        <taxon>Bovidae</taxon>
        <taxon>Caprinae</taxon>
        <taxon>Ovis</taxon>
    </lineage>
</organism>
<feature type="region of interest" description="Disordered" evidence="1">
    <location>
        <begin position="267"/>
        <end position="315"/>
    </location>
</feature>
<dbReference type="Proteomes" id="UP000664991">
    <property type="component" value="Unassembled WGS sequence"/>
</dbReference>
<proteinExistence type="predicted"/>
<evidence type="ECO:0000313" key="3">
    <source>
        <dbReference type="Proteomes" id="UP000664991"/>
    </source>
</evidence>
<feature type="compositionally biased region" description="Low complexity" evidence="1">
    <location>
        <begin position="291"/>
        <end position="301"/>
    </location>
</feature>
<feature type="compositionally biased region" description="Basic and acidic residues" evidence="1">
    <location>
        <begin position="227"/>
        <end position="240"/>
    </location>
</feature>
<comment type="caution">
    <text evidence="2">The sequence shown here is derived from an EMBL/GenBank/DDBJ whole genome shotgun (WGS) entry which is preliminary data.</text>
</comment>
<feature type="compositionally biased region" description="Basic and acidic residues" evidence="1">
    <location>
        <begin position="199"/>
        <end position="208"/>
    </location>
</feature>
<dbReference type="AlphaFoldDB" id="A0A836D571"/>
<feature type="non-terminal residue" evidence="2">
    <location>
        <position position="1"/>
    </location>
</feature>
<sequence length="315" mass="35706">AQNSPPKEYESDDDFYDMLDLTEYVKRHHWWNPVFGHSSGPVVENHSVATQIVMDENNTLTLLKKSQNNPKISNFPDFRSVLAQEKKENRKLGQSYNRIAPPLGMRKEAVQGRTIWNPVSTPSLNITQSQYKSDRCLEILPQRDERVRGWHKPHLSPALPMSSSKTVISCSPQGSEEKLKKDLKAEHSVSRCSSGLFNRDIHEKERKTGPPIQSAVEIDEQQQQVSSKDRESSSNGEKGKGLSPPFFQALLNILLLRETFPRVLGEKGTRLQMSNSQRCPGNGEHRTERTPSSSPHHPPYSGIGFERISGNVRRF</sequence>
<protein>
    <submittedName>
        <fullName evidence="2">Uncharacterized protein</fullName>
    </submittedName>
</protein>
<feature type="region of interest" description="Disordered" evidence="1">
    <location>
        <begin position="196"/>
        <end position="242"/>
    </location>
</feature>